<dbReference type="PROSITE" id="PS51354">
    <property type="entry name" value="GLUTAREDOXIN_2"/>
    <property type="match status" value="1"/>
</dbReference>
<accession>A0A328DE48</accession>
<dbReference type="InterPro" id="IPR036249">
    <property type="entry name" value="Thioredoxin-like_sf"/>
</dbReference>
<dbReference type="EMBL" id="NQVE01000150">
    <property type="protein sequence ID" value="RAL44007.1"/>
    <property type="molecule type" value="Genomic_DNA"/>
</dbReference>
<protein>
    <submittedName>
        <fullName evidence="1">Uncharacterized protein</fullName>
    </submittedName>
</protein>
<dbReference type="SUPFAM" id="SSF52833">
    <property type="entry name" value="Thioredoxin-like"/>
    <property type="match status" value="1"/>
</dbReference>
<keyword evidence="2" id="KW-1185">Reference proteome</keyword>
<dbReference type="Gene3D" id="3.40.30.10">
    <property type="entry name" value="Glutaredoxin"/>
    <property type="match status" value="1"/>
</dbReference>
<dbReference type="AlphaFoldDB" id="A0A328DE48"/>
<evidence type="ECO:0000313" key="2">
    <source>
        <dbReference type="Proteomes" id="UP000249390"/>
    </source>
</evidence>
<organism evidence="1 2">
    <name type="scientific">Cuscuta australis</name>
    <dbReference type="NCBI Taxonomy" id="267555"/>
    <lineage>
        <taxon>Eukaryota</taxon>
        <taxon>Viridiplantae</taxon>
        <taxon>Streptophyta</taxon>
        <taxon>Embryophyta</taxon>
        <taxon>Tracheophyta</taxon>
        <taxon>Spermatophyta</taxon>
        <taxon>Magnoliopsida</taxon>
        <taxon>eudicotyledons</taxon>
        <taxon>Gunneridae</taxon>
        <taxon>Pentapetalae</taxon>
        <taxon>asterids</taxon>
        <taxon>lamiids</taxon>
        <taxon>Solanales</taxon>
        <taxon>Convolvulaceae</taxon>
        <taxon>Cuscuteae</taxon>
        <taxon>Cuscuta</taxon>
        <taxon>Cuscuta subgen. Grammica</taxon>
        <taxon>Cuscuta sect. Cleistogrammica</taxon>
    </lineage>
</organism>
<gene>
    <name evidence="1" type="ORF">DM860_014144</name>
</gene>
<sequence>MGTVQAIVDEALEAGTTVVIFVETEEDKSYGTTYATIEFIHRVIGEDNSDKIVTYVVPETSKNALLGTLCDETGSTDTELPAVYIGGELVGGSKAIYSLHLQGSLKRILQHANP</sequence>
<reference evidence="1 2" key="1">
    <citation type="submission" date="2018-06" db="EMBL/GenBank/DDBJ databases">
        <title>The Genome of Cuscuta australis (Dodder) Provides Insight into the Evolution of Plant Parasitism.</title>
        <authorList>
            <person name="Liu H."/>
        </authorList>
    </citation>
    <scope>NUCLEOTIDE SEQUENCE [LARGE SCALE GENOMIC DNA]</scope>
    <source>
        <strain evidence="2">cv. Yunnan</strain>
        <tissue evidence="1">Vines</tissue>
    </source>
</reference>
<comment type="caution">
    <text evidence="1">The sequence shown here is derived from an EMBL/GenBank/DDBJ whole genome shotgun (WGS) entry which is preliminary data.</text>
</comment>
<proteinExistence type="predicted"/>
<name>A0A328DE48_9ASTE</name>
<evidence type="ECO:0000313" key="1">
    <source>
        <dbReference type="EMBL" id="RAL44007.1"/>
    </source>
</evidence>
<dbReference type="Proteomes" id="UP000249390">
    <property type="component" value="Unassembled WGS sequence"/>
</dbReference>